<reference evidence="3" key="2">
    <citation type="journal article" date="2007" name="Science">
        <title>Draft genome sequence of the sexually transmitted pathogen Trichomonas vaginalis.</title>
        <authorList>
            <person name="Carlton J.M."/>
            <person name="Hirt R.P."/>
            <person name="Silva J.C."/>
            <person name="Delcher A.L."/>
            <person name="Schatz M."/>
            <person name="Zhao Q."/>
            <person name="Wortman J.R."/>
            <person name="Bidwell S.L."/>
            <person name="Alsmark U.C.M."/>
            <person name="Besteiro S."/>
            <person name="Sicheritz-Ponten T."/>
            <person name="Noel C.J."/>
            <person name="Dacks J.B."/>
            <person name="Foster P.G."/>
            <person name="Simillion C."/>
            <person name="Van de Peer Y."/>
            <person name="Miranda-Saavedra D."/>
            <person name="Barton G.J."/>
            <person name="Westrop G.D."/>
            <person name="Mueller S."/>
            <person name="Dessi D."/>
            <person name="Fiori P.L."/>
            <person name="Ren Q."/>
            <person name="Paulsen I."/>
            <person name="Zhang H."/>
            <person name="Bastida-Corcuera F.D."/>
            <person name="Simoes-Barbosa A."/>
            <person name="Brown M.T."/>
            <person name="Hayes R.D."/>
            <person name="Mukherjee M."/>
            <person name="Okumura C.Y."/>
            <person name="Schneider R."/>
            <person name="Smith A.J."/>
            <person name="Vanacova S."/>
            <person name="Villalvazo M."/>
            <person name="Haas B.J."/>
            <person name="Pertea M."/>
            <person name="Feldblyum T.V."/>
            <person name="Utterback T.R."/>
            <person name="Shu C.L."/>
            <person name="Osoegawa K."/>
            <person name="de Jong P.J."/>
            <person name="Hrdy I."/>
            <person name="Horvathova L."/>
            <person name="Zubacova Z."/>
            <person name="Dolezal P."/>
            <person name="Malik S.B."/>
            <person name="Logsdon J.M. Jr."/>
            <person name="Henze K."/>
            <person name="Gupta A."/>
            <person name="Wang C.C."/>
            <person name="Dunne R.L."/>
            <person name="Upcroft J.A."/>
            <person name="Upcroft P."/>
            <person name="White O."/>
            <person name="Salzberg S.L."/>
            <person name="Tang P."/>
            <person name="Chiu C.-H."/>
            <person name="Lee Y.-S."/>
            <person name="Embley T.M."/>
            <person name="Coombs G.H."/>
            <person name="Mottram J.C."/>
            <person name="Tachezy J."/>
            <person name="Fraser-Liggett C.M."/>
            <person name="Johnson P.J."/>
        </authorList>
    </citation>
    <scope>NUCLEOTIDE SEQUENCE [LARGE SCALE GENOMIC DNA]</scope>
    <source>
        <strain evidence="3">G3</strain>
    </source>
</reference>
<dbReference type="Proteomes" id="UP000001542">
    <property type="component" value="Unassembled WGS sequence"/>
</dbReference>
<dbReference type="OrthoDB" id="4089664at2759"/>
<evidence type="ECO:0000313" key="3">
    <source>
        <dbReference type="EMBL" id="EAX99098.1"/>
    </source>
</evidence>
<reference evidence="3" key="1">
    <citation type="submission" date="2006-10" db="EMBL/GenBank/DDBJ databases">
        <authorList>
            <person name="Amadeo P."/>
            <person name="Zhao Q."/>
            <person name="Wortman J."/>
            <person name="Fraser-Liggett C."/>
            <person name="Carlton J."/>
        </authorList>
    </citation>
    <scope>NUCLEOTIDE SEQUENCE</scope>
    <source>
        <strain evidence="3">G3</strain>
    </source>
</reference>
<proteinExistence type="predicted"/>
<organism evidence="3 4">
    <name type="scientific">Trichomonas vaginalis (strain ATCC PRA-98 / G3)</name>
    <dbReference type="NCBI Taxonomy" id="412133"/>
    <lineage>
        <taxon>Eukaryota</taxon>
        <taxon>Metamonada</taxon>
        <taxon>Parabasalia</taxon>
        <taxon>Trichomonadida</taxon>
        <taxon>Trichomonadidae</taxon>
        <taxon>Trichomonas</taxon>
    </lineage>
</organism>
<accession>A2F7M9</accession>
<dbReference type="GO" id="GO:0019787">
    <property type="term" value="F:ubiquitin-like protein transferase activity"/>
    <property type="evidence" value="ECO:0000318"/>
    <property type="project" value="GO_Central"/>
</dbReference>
<dbReference type="GO" id="GO:0044804">
    <property type="term" value="P:nucleophagy"/>
    <property type="evidence" value="ECO:0000318"/>
    <property type="project" value="GO_Central"/>
</dbReference>
<dbReference type="GO" id="GO:0000045">
    <property type="term" value="P:autophagosome assembly"/>
    <property type="evidence" value="ECO:0000318"/>
    <property type="project" value="GO_Central"/>
</dbReference>
<dbReference type="GO" id="GO:0061723">
    <property type="term" value="P:glycophagy"/>
    <property type="evidence" value="ECO:0000318"/>
    <property type="project" value="GO_Central"/>
</dbReference>
<dbReference type="STRING" id="5722.A2F7M9"/>
<keyword evidence="2" id="KW-0072">Autophagy</keyword>
<dbReference type="Gene3D" id="3.30.1460.50">
    <property type="match status" value="1"/>
</dbReference>
<evidence type="ECO:0000313" key="4">
    <source>
        <dbReference type="Proteomes" id="UP000001542"/>
    </source>
</evidence>
<dbReference type="EMBL" id="DS113650">
    <property type="protein sequence ID" value="EAX99098.1"/>
    <property type="molecule type" value="Genomic_DNA"/>
</dbReference>
<evidence type="ECO:0000256" key="1">
    <source>
        <dbReference type="ARBA" id="ARBA00022786"/>
    </source>
</evidence>
<dbReference type="InterPro" id="IPR007135">
    <property type="entry name" value="Atg3/Atg10"/>
</dbReference>
<dbReference type="RefSeq" id="XP_001312028.1">
    <property type="nucleotide sequence ID" value="XM_001312027.1"/>
</dbReference>
<protein>
    <submittedName>
        <fullName evidence="3">Uncharacterized protein</fullName>
    </submittedName>
</protein>
<dbReference type="GO" id="GO:0000407">
    <property type="term" value="C:phagophore assembly site"/>
    <property type="evidence" value="ECO:0000318"/>
    <property type="project" value="GO_Central"/>
</dbReference>
<dbReference type="VEuPathDB" id="TrichDB:TVAGG3_0909280"/>
<keyword evidence="1" id="KW-0833">Ubl conjugation pathway</keyword>
<sequence length="145" mass="16987">MDFQTKIKNFVKTFSKDGWILKESNGKTYATNERRVLPVEINDETVFVTYYIDVDEVFQAPVLSAYFYTESGHRLTYDELLKIMPEKLDMNSVSERIHPITGIPLFFIHPCKTIEYITPIEHHGIDFMNAWIGVYGPLFLYRLPI</sequence>
<gene>
    <name evidence="3" type="ORF">TVAG_457890</name>
</gene>
<dbReference type="KEGG" id="tva:4756903"/>
<dbReference type="AlphaFoldDB" id="A2F7M9"/>
<keyword evidence="4" id="KW-1185">Reference proteome</keyword>
<dbReference type="InParanoid" id="A2F7M9"/>
<dbReference type="Pfam" id="PF03987">
    <property type="entry name" value="Autophagy_act_C"/>
    <property type="match status" value="1"/>
</dbReference>
<name>A2F7M9_TRIV3</name>
<evidence type="ECO:0000256" key="2">
    <source>
        <dbReference type="ARBA" id="ARBA00023006"/>
    </source>
</evidence>
<dbReference type="VEuPathDB" id="TrichDB:TVAG_457890"/>